<feature type="region of interest" description="Disordered" evidence="1">
    <location>
        <begin position="178"/>
        <end position="202"/>
    </location>
</feature>
<feature type="compositionally biased region" description="Low complexity" evidence="1">
    <location>
        <begin position="1134"/>
        <end position="1169"/>
    </location>
</feature>
<dbReference type="Proteomes" id="UP001595858">
    <property type="component" value="Unassembled WGS sequence"/>
</dbReference>
<gene>
    <name evidence="3" type="ORF">ACFPCZ_09760</name>
</gene>
<feature type="compositionally biased region" description="Basic and acidic residues" evidence="1">
    <location>
        <begin position="1115"/>
        <end position="1128"/>
    </location>
</feature>
<keyword evidence="2" id="KW-0812">Transmembrane</keyword>
<keyword evidence="2" id="KW-0472">Membrane</keyword>
<name>A0ABV9SK83_9ACTN</name>
<keyword evidence="4" id="KW-1185">Reference proteome</keyword>
<feature type="region of interest" description="Disordered" evidence="1">
    <location>
        <begin position="1098"/>
        <end position="1239"/>
    </location>
</feature>
<dbReference type="Gene3D" id="3.40.50.300">
    <property type="entry name" value="P-loop containing nucleotide triphosphate hydrolases"/>
    <property type="match status" value="1"/>
</dbReference>
<evidence type="ECO:0000313" key="4">
    <source>
        <dbReference type="Proteomes" id="UP001595858"/>
    </source>
</evidence>
<feature type="transmembrane region" description="Helical" evidence="2">
    <location>
        <begin position="21"/>
        <end position="40"/>
    </location>
</feature>
<reference evidence="4" key="1">
    <citation type="journal article" date="2019" name="Int. J. Syst. Evol. Microbiol.">
        <title>The Global Catalogue of Microorganisms (GCM) 10K type strain sequencing project: providing services to taxonomists for standard genome sequencing and annotation.</title>
        <authorList>
            <consortium name="The Broad Institute Genomics Platform"/>
            <consortium name="The Broad Institute Genome Sequencing Center for Infectious Disease"/>
            <person name="Wu L."/>
            <person name="Ma J."/>
        </authorList>
    </citation>
    <scope>NUCLEOTIDE SEQUENCE [LARGE SCALE GENOMIC DNA]</scope>
    <source>
        <strain evidence="4">CGMCC 4.7304</strain>
    </source>
</reference>
<evidence type="ECO:0000313" key="3">
    <source>
        <dbReference type="EMBL" id="MFC4866915.1"/>
    </source>
</evidence>
<organism evidence="3 4">
    <name type="scientific">Streptomonospora arabica</name>
    <dbReference type="NCBI Taxonomy" id="412417"/>
    <lineage>
        <taxon>Bacteria</taxon>
        <taxon>Bacillati</taxon>
        <taxon>Actinomycetota</taxon>
        <taxon>Actinomycetes</taxon>
        <taxon>Streptosporangiales</taxon>
        <taxon>Nocardiopsidaceae</taxon>
        <taxon>Streptomonospora</taxon>
    </lineage>
</organism>
<dbReference type="EMBL" id="JBHSIY010000006">
    <property type="protein sequence ID" value="MFC4866915.1"/>
    <property type="molecule type" value="Genomic_DNA"/>
</dbReference>
<dbReference type="RefSeq" id="WP_344143465.1">
    <property type="nucleotide sequence ID" value="NZ_BAAAQI010000007.1"/>
</dbReference>
<dbReference type="SUPFAM" id="SSF48452">
    <property type="entry name" value="TPR-like"/>
    <property type="match status" value="1"/>
</dbReference>
<proteinExistence type="predicted"/>
<comment type="caution">
    <text evidence="3">The sequence shown here is derived from an EMBL/GenBank/DDBJ whole genome shotgun (WGS) entry which is preliminary data.</text>
</comment>
<accession>A0ABV9SK83</accession>
<dbReference type="SUPFAM" id="SSF52540">
    <property type="entry name" value="P-loop containing nucleoside triphosphate hydrolases"/>
    <property type="match status" value="1"/>
</dbReference>
<sequence length="1239" mass="136541">MPQERSSQQRGPARRPLLRRLTGGVVAPVAFISCALLLQMAPDLLDDFPRTVVWGLSVTGAVATAAVTVGFDSNRDAGAKPPPLAPRQPQIELPPYSERFTGHAGLMARLRRHFRIFPRAGVRGFLDLRAKLRDSRRSPLVVVISGAPGTGKTQVATQIAHEVLDRFPDGVRWVELSGDREPDEADTGEDSGGGLTRGIGRRMRRMFDRGARRDSDTLTIDVPGPTLPQREPRSTAKVLEALVQSMQGRIPSGATVEKLSNTWRALTYSRRMLVVLDNAKDADQVWPLVPSGSRCAVLITSRRAFGHAEFEFESCELDELGQREGEELLDRIAPVQLGPGSHELDRARRDRAEIVRRCHGLPLAIRLCGGRLVEQSDPSPREVLEELDDFVRSPLLDGPHGFAASFAFSLQLCEPQERLLLKHIADSDLRKFSDWSAAVLLDVPRDTAGALIDGLVRRYLVLATERNETRENTFRIHDLVRETLRMIDARELRLTQWERDNWEGAGGRGAARRLVSAYTWLVEQAAAEVTRTHDPGVLGERTDITPAPGLRLAPTGSPRQWLTQERESLLMCMRLAETHDLPELGWRLAHAFAALCQVWRVYWADWEQATLVQLRTAYRLGDRLAGGLARLDRAEIAGKMGDYQAGIDDAETARRVFEQAGDRGAARSGEASDAASPHWRARARRSLGVNLQRRGHLDGGAEALNTAERIFGEEGDHWWRARVLCDLAEVHAQRGRRRDAEYRSGSAADGAEHLRAQKLLQSACRIFRDEQDWDEHSNARIALAEIMAARGRELNAWFMLDEVREYYRRAEERWYTARCQRAMAELDTGRLDEQWREVRLALDPARAEYKRDRIEGKVAREGRRFRLATTQEHLRSYRHYENELRNTARGFLGEYFDQTQEWFDRLPRAGRAGQRAVAEKQRRWSVEQRIRMLEEAAATLAEMGDTWGRHRTDLALGSVRLTAKVSVDECAATMRAAAEGFAELGDQLWHARAHRTAAEALTDAGCSRHALVDAEYAYEAFQRLGDRVGRIGAEELFGRLLDETGNTEAAIRHLTAAREEARAVGLEWRDREAHHRLTRIQNGPAAPPEQFRWGVGTAEAQPGGAAPAGGGAGPEGRDGPADAEEPRADGLSVPAGGASDAGGPPSAAEPATAGPDAPGAGVSESAPHAEAAEHPSAEGQGPGDDREDSAERALHAPRQRRPGSTAEAPDAGEPSAGSSPDAVSGADSGSGPGCPPPSP</sequence>
<protein>
    <submittedName>
        <fullName evidence="3">NB-ARC domain-containing protein</fullName>
    </submittedName>
</protein>
<evidence type="ECO:0000256" key="2">
    <source>
        <dbReference type="SAM" id="Phobius"/>
    </source>
</evidence>
<dbReference type="PROSITE" id="PS51257">
    <property type="entry name" value="PROKAR_LIPOPROTEIN"/>
    <property type="match status" value="1"/>
</dbReference>
<dbReference type="PANTHER" id="PTHR47691">
    <property type="entry name" value="REGULATOR-RELATED"/>
    <property type="match status" value="1"/>
</dbReference>
<dbReference type="PANTHER" id="PTHR47691:SF3">
    <property type="entry name" value="HTH-TYPE TRANSCRIPTIONAL REGULATOR RV0890C-RELATED"/>
    <property type="match status" value="1"/>
</dbReference>
<dbReference type="InterPro" id="IPR011990">
    <property type="entry name" value="TPR-like_helical_dom_sf"/>
</dbReference>
<dbReference type="InterPro" id="IPR027417">
    <property type="entry name" value="P-loop_NTPase"/>
</dbReference>
<evidence type="ECO:0000256" key="1">
    <source>
        <dbReference type="SAM" id="MobiDB-lite"/>
    </source>
</evidence>
<dbReference type="Gene3D" id="1.25.40.10">
    <property type="entry name" value="Tetratricopeptide repeat domain"/>
    <property type="match status" value="2"/>
</dbReference>
<keyword evidence="2" id="KW-1133">Transmembrane helix</keyword>